<organism evidence="9 10">
    <name type="scientific">Pseudomonas xionganensis</name>
    <dbReference type="NCBI Taxonomy" id="2654845"/>
    <lineage>
        <taxon>Bacteria</taxon>
        <taxon>Pseudomonadati</taxon>
        <taxon>Pseudomonadota</taxon>
        <taxon>Gammaproteobacteria</taxon>
        <taxon>Pseudomonadales</taxon>
        <taxon>Pseudomonadaceae</taxon>
        <taxon>Pseudomonas</taxon>
    </lineage>
</organism>
<evidence type="ECO:0000256" key="8">
    <source>
        <dbReference type="SAM" id="Phobius"/>
    </source>
</evidence>
<comment type="similarity">
    <text evidence="2">Belongs to the auxin efflux carrier (TC 2.A.69) family.</text>
</comment>
<gene>
    <name evidence="9" type="ORF">GJV18_05240</name>
</gene>
<comment type="subcellular location">
    <subcellularLocation>
        <location evidence="1">Cell membrane</location>
        <topology evidence="1">Multi-pass membrane protein</topology>
    </subcellularLocation>
</comment>
<dbReference type="PANTHER" id="PTHR36838">
    <property type="entry name" value="AUXIN EFFLUX CARRIER FAMILY PROTEIN"/>
    <property type="match status" value="1"/>
</dbReference>
<feature type="transmembrane region" description="Helical" evidence="8">
    <location>
        <begin position="124"/>
        <end position="150"/>
    </location>
</feature>
<accession>A0A6I4KQT2</accession>
<dbReference type="GO" id="GO:0055085">
    <property type="term" value="P:transmembrane transport"/>
    <property type="evidence" value="ECO:0007669"/>
    <property type="project" value="InterPro"/>
</dbReference>
<evidence type="ECO:0000313" key="10">
    <source>
        <dbReference type="Proteomes" id="UP000429555"/>
    </source>
</evidence>
<feature type="transmembrane region" description="Helical" evidence="8">
    <location>
        <begin position="162"/>
        <end position="186"/>
    </location>
</feature>
<dbReference type="AlphaFoldDB" id="A0A6I4KQT2"/>
<keyword evidence="10" id="KW-1185">Reference proteome</keyword>
<evidence type="ECO:0000256" key="5">
    <source>
        <dbReference type="ARBA" id="ARBA00022692"/>
    </source>
</evidence>
<keyword evidence="3" id="KW-0813">Transport</keyword>
<name>A0A6I4KQT2_9PSED</name>
<evidence type="ECO:0000313" key="9">
    <source>
        <dbReference type="EMBL" id="MVW74715.1"/>
    </source>
</evidence>
<dbReference type="Gene3D" id="1.20.1530.20">
    <property type="match status" value="1"/>
</dbReference>
<keyword evidence="6 8" id="KW-1133">Transmembrane helix</keyword>
<dbReference type="RefSeq" id="WP_160343650.1">
    <property type="nucleotide sequence ID" value="NZ_WKJZ01000001.1"/>
</dbReference>
<evidence type="ECO:0000256" key="1">
    <source>
        <dbReference type="ARBA" id="ARBA00004651"/>
    </source>
</evidence>
<evidence type="ECO:0000256" key="3">
    <source>
        <dbReference type="ARBA" id="ARBA00022448"/>
    </source>
</evidence>
<keyword evidence="4" id="KW-1003">Cell membrane</keyword>
<dbReference type="InterPro" id="IPR004776">
    <property type="entry name" value="Mem_transp_PIN-like"/>
</dbReference>
<protein>
    <submittedName>
        <fullName evidence="9">AEC family transporter</fullName>
    </submittedName>
</protein>
<dbReference type="GO" id="GO:0005886">
    <property type="term" value="C:plasma membrane"/>
    <property type="evidence" value="ECO:0007669"/>
    <property type="project" value="UniProtKB-SubCell"/>
</dbReference>
<comment type="caution">
    <text evidence="9">The sequence shown here is derived from an EMBL/GenBank/DDBJ whole genome shotgun (WGS) entry which is preliminary data.</text>
</comment>
<feature type="transmembrane region" description="Helical" evidence="8">
    <location>
        <begin position="232"/>
        <end position="250"/>
    </location>
</feature>
<feature type="transmembrane region" description="Helical" evidence="8">
    <location>
        <begin position="256"/>
        <end position="275"/>
    </location>
</feature>
<feature type="transmembrane region" description="Helical" evidence="8">
    <location>
        <begin position="33"/>
        <end position="57"/>
    </location>
</feature>
<feature type="transmembrane region" description="Helical" evidence="8">
    <location>
        <begin position="287"/>
        <end position="310"/>
    </location>
</feature>
<feature type="transmembrane region" description="Helical" evidence="8">
    <location>
        <begin position="198"/>
        <end position="220"/>
    </location>
</feature>
<dbReference type="EMBL" id="WKJZ01000001">
    <property type="protein sequence ID" value="MVW74715.1"/>
    <property type="molecule type" value="Genomic_DNA"/>
</dbReference>
<evidence type="ECO:0000256" key="7">
    <source>
        <dbReference type="ARBA" id="ARBA00023136"/>
    </source>
</evidence>
<proteinExistence type="inferred from homology"/>
<keyword evidence="7 8" id="KW-0472">Membrane</keyword>
<evidence type="ECO:0000256" key="4">
    <source>
        <dbReference type="ARBA" id="ARBA00022475"/>
    </source>
</evidence>
<dbReference type="Proteomes" id="UP000429555">
    <property type="component" value="Unassembled WGS sequence"/>
</dbReference>
<evidence type="ECO:0000256" key="6">
    <source>
        <dbReference type="ARBA" id="ARBA00022989"/>
    </source>
</evidence>
<dbReference type="Pfam" id="PF03547">
    <property type="entry name" value="Mem_trans"/>
    <property type="match status" value="1"/>
</dbReference>
<dbReference type="PANTHER" id="PTHR36838:SF4">
    <property type="entry name" value="AUXIN EFFLUX CARRIER FAMILY PROTEIN"/>
    <property type="match status" value="1"/>
</dbReference>
<keyword evidence="5 8" id="KW-0812">Transmembrane</keyword>
<evidence type="ECO:0000256" key="2">
    <source>
        <dbReference type="ARBA" id="ARBA00010145"/>
    </source>
</evidence>
<sequence length="313" mass="33525">MLAILQQTLAVTAPVFSMLFLGVALKRWGLIDAAFINTASTLVFRGTLPTLLFLGIVNADLSRALQPALLLYFLLATIACFLLAWGWSLWRCPREDRGVYTQGAFRGNNGIIGLALATSMYGDYGLSLGAVLGGLVILSYNTLSAIVLAIYSPEAKTDPWSLLKSVLGNPLIIGVLAAIPFAWWQIPLPQWLLVSGGYFAKMSLPLALICIGGTLTLASLREGSGVALSSSLLKVFWLPLLATLGAWFWGFREAELAILFLYFVSPTAAASFVMAKAVGANHQLAAVIIVITTLASVLSTNIGLFALQWAGWI</sequence>
<feature type="transmembrane region" description="Helical" evidence="8">
    <location>
        <begin position="69"/>
        <end position="90"/>
    </location>
</feature>
<dbReference type="InterPro" id="IPR038770">
    <property type="entry name" value="Na+/solute_symporter_sf"/>
</dbReference>
<reference evidence="9 10" key="1">
    <citation type="submission" date="2019-11" db="EMBL/GenBank/DDBJ databases">
        <title>Pseudomonas flavidum sp. nov., isolated from Baiyang Lake.</title>
        <authorList>
            <person name="Zhao Y."/>
        </authorList>
    </citation>
    <scope>NUCLEOTIDE SEQUENCE [LARGE SCALE GENOMIC DNA]</scope>
    <source>
        <strain evidence="10">R-22-3 w-18</strain>
    </source>
</reference>